<evidence type="ECO:0000313" key="2">
    <source>
        <dbReference type="EMBL" id="GBM83935.1"/>
    </source>
</evidence>
<sequence>MFLIFSSTSAPDVVVFPHSQDQISEIAKLCSSFRVPMIPRGTGTGLEHGVGATM</sequence>
<keyword evidence="3" id="KW-1185">Reference proteome</keyword>
<dbReference type="EMBL" id="BGPR01265515">
    <property type="protein sequence ID" value="GBM83935.1"/>
    <property type="molecule type" value="Genomic_DNA"/>
</dbReference>
<dbReference type="InterPro" id="IPR016167">
    <property type="entry name" value="FAD-bd_PCMH_sub1"/>
</dbReference>
<reference evidence="2 3" key="1">
    <citation type="journal article" date="2019" name="Sci. Rep.">
        <title>Orb-weaving spider Araneus ventricosus genome elucidates the spidroin gene catalogue.</title>
        <authorList>
            <person name="Kono N."/>
            <person name="Nakamura H."/>
            <person name="Ohtoshi R."/>
            <person name="Moran D.A.P."/>
            <person name="Shinohara A."/>
            <person name="Yoshida Y."/>
            <person name="Fujiwara M."/>
            <person name="Mori M."/>
            <person name="Tomita M."/>
            <person name="Arakawa K."/>
        </authorList>
    </citation>
    <scope>NUCLEOTIDE SEQUENCE [LARGE SCALE GENOMIC DNA]</scope>
</reference>
<gene>
    <name evidence="2" type="ORF">AVEN_102184_1</name>
</gene>
<comment type="caution">
    <text evidence="2">The sequence shown here is derived from an EMBL/GenBank/DDBJ whole genome shotgun (WGS) entry which is preliminary data.</text>
</comment>
<dbReference type="SUPFAM" id="SSF56176">
    <property type="entry name" value="FAD-binding/transporter-associated domain-like"/>
    <property type="match status" value="1"/>
</dbReference>
<dbReference type="OrthoDB" id="5332616at2759"/>
<feature type="non-terminal residue" evidence="2">
    <location>
        <position position="54"/>
    </location>
</feature>
<dbReference type="Pfam" id="PF01565">
    <property type="entry name" value="FAD_binding_4"/>
    <property type="match status" value="1"/>
</dbReference>
<evidence type="ECO:0000313" key="3">
    <source>
        <dbReference type="Proteomes" id="UP000499080"/>
    </source>
</evidence>
<feature type="domain" description="FAD linked oxidase N-terminal" evidence="1">
    <location>
        <begin position="11"/>
        <end position="49"/>
    </location>
</feature>
<dbReference type="InterPro" id="IPR036318">
    <property type="entry name" value="FAD-bd_PCMH-like_sf"/>
</dbReference>
<protein>
    <recommendedName>
        <fullName evidence="1">FAD linked oxidase N-terminal domain-containing protein</fullName>
    </recommendedName>
</protein>
<proteinExistence type="predicted"/>
<organism evidence="2 3">
    <name type="scientific">Araneus ventricosus</name>
    <name type="common">Orbweaver spider</name>
    <name type="synonym">Epeira ventricosa</name>
    <dbReference type="NCBI Taxonomy" id="182803"/>
    <lineage>
        <taxon>Eukaryota</taxon>
        <taxon>Metazoa</taxon>
        <taxon>Ecdysozoa</taxon>
        <taxon>Arthropoda</taxon>
        <taxon>Chelicerata</taxon>
        <taxon>Arachnida</taxon>
        <taxon>Araneae</taxon>
        <taxon>Araneomorphae</taxon>
        <taxon>Entelegynae</taxon>
        <taxon>Araneoidea</taxon>
        <taxon>Araneidae</taxon>
        <taxon>Araneus</taxon>
    </lineage>
</organism>
<evidence type="ECO:0000259" key="1">
    <source>
        <dbReference type="Pfam" id="PF01565"/>
    </source>
</evidence>
<accession>A0A4Y2J1Y7</accession>
<dbReference type="InterPro" id="IPR006094">
    <property type="entry name" value="Oxid_FAD_bind_N"/>
</dbReference>
<dbReference type="AlphaFoldDB" id="A0A4Y2J1Y7"/>
<dbReference type="Gene3D" id="3.30.43.10">
    <property type="entry name" value="Uridine Diphospho-n-acetylenolpyruvylglucosamine Reductase, domain 2"/>
    <property type="match status" value="1"/>
</dbReference>
<dbReference type="GO" id="GO:0050660">
    <property type="term" value="F:flavin adenine dinucleotide binding"/>
    <property type="evidence" value="ECO:0007669"/>
    <property type="project" value="InterPro"/>
</dbReference>
<name>A0A4Y2J1Y7_ARAVE</name>
<dbReference type="Proteomes" id="UP000499080">
    <property type="component" value="Unassembled WGS sequence"/>
</dbReference>